<dbReference type="PANTHER" id="PTHR23025">
    <property type="entry name" value="TRIACYLGLYCEROL LIPASE"/>
    <property type="match status" value="1"/>
</dbReference>
<dbReference type="OrthoDB" id="24847at2"/>
<comment type="caution">
    <text evidence="2">The sequence shown here is derived from an EMBL/GenBank/DDBJ whole genome shotgun (WGS) entry which is preliminary data.</text>
</comment>
<accession>A0A9X5C991</accession>
<protein>
    <submittedName>
        <fullName evidence="2">Alpha/beta hydrolase</fullName>
    </submittedName>
</protein>
<dbReference type="Proteomes" id="UP000474104">
    <property type="component" value="Unassembled WGS sequence"/>
</dbReference>
<gene>
    <name evidence="2" type="ORF">FMM80_16080</name>
</gene>
<keyword evidence="2" id="KW-0378">Hydrolase</keyword>
<name>A0A9X5C991_9FIRM</name>
<organism evidence="2 3">
    <name type="scientific">Schaedlerella arabinosiphila</name>
    <dbReference type="NCBI Taxonomy" id="2044587"/>
    <lineage>
        <taxon>Bacteria</taxon>
        <taxon>Bacillati</taxon>
        <taxon>Bacillota</taxon>
        <taxon>Clostridia</taxon>
        <taxon>Lachnospirales</taxon>
        <taxon>Lachnospiraceae</taxon>
        <taxon>Schaedlerella</taxon>
    </lineage>
</organism>
<dbReference type="Gene3D" id="3.40.50.1820">
    <property type="entry name" value="alpha/beta hydrolase"/>
    <property type="match status" value="1"/>
</dbReference>
<reference evidence="2 3" key="1">
    <citation type="submission" date="2019-07" db="EMBL/GenBank/DDBJ databases">
        <title>Draft genome sequences of 15 bacterial species constituting the stable defined intestinal microbiota of the GM15 gnotobiotic mouse model.</title>
        <authorList>
            <person name="Elie C."/>
            <person name="Mathieu A."/>
            <person name="Saliou A."/>
            <person name="Darnaud M."/>
            <person name="Leulier F."/>
            <person name="Tamellini A."/>
        </authorList>
    </citation>
    <scope>NUCLEOTIDE SEQUENCE [LARGE SCALE GENOMIC DNA]</scope>
    <source>
        <strain evidence="3">ASF 502</strain>
    </source>
</reference>
<dbReference type="GO" id="GO:0005829">
    <property type="term" value="C:cytosol"/>
    <property type="evidence" value="ECO:0007669"/>
    <property type="project" value="TreeGrafter"/>
</dbReference>
<dbReference type="PANTHER" id="PTHR23025:SF4">
    <property type="entry name" value="ALPHA_BETA HYDROLASE FOLD-3 DOMAIN-CONTAINING PROTEIN"/>
    <property type="match status" value="1"/>
</dbReference>
<evidence type="ECO:0000313" key="2">
    <source>
        <dbReference type="EMBL" id="NDO70085.1"/>
    </source>
</evidence>
<dbReference type="GO" id="GO:0004771">
    <property type="term" value="F:sterol ester esterase activity"/>
    <property type="evidence" value="ECO:0007669"/>
    <property type="project" value="TreeGrafter"/>
</dbReference>
<evidence type="ECO:0000313" key="3">
    <source>
        <dbReference type="Proteomes" id="UP000474104"/>
    </source>
</evidence>
<evidence type="ECO:0000259" key="1">
    <source>
        <dbReference type="Pfam" id="PF07859"/>
    </source>
</evidence>
<dbReference type="AlphaFoldDB" id="A0A9X5C991"/>
<dbReference type="RefSeq" id="WP_004077613.1">
    <property type="nucleotide sequence ID" value="NZ_CASCYM010000106.1"/>
</dbReference>
<dbReference type="InterPro" id="IPR013094">
    <property type="entry name" value="AB_hydrolase_3"/>
</dbReference>
<dbReference type="GO" id="GO:0004806">
    <property type="term" value="F:triacylglycerol lipase activity"/>
    <property type="evidence" value="ECO:0007669"/>
    <property type="project" value="TreeGrafter"/>
</dbReference>
<dbReference type="GO" id="GO:0019433">
    <property type="term" value="P:triglyceride catabolic process"/>
    <property type="evidence" value="ECO:0007669"/>
    <property type="project" value="TreeGrafter"/>
</dbReference>
<dbReference type="EMBL" id="VIRB01000097">
    <property type="protein sequence ID" value="NDO70085.1"/>
    <property type="molecule type" value="Genomic_DNA"/>
</dbReference>
<feature type="domain" description="Alpha/beta hydrolase fold-3" evidence="1">
    <location>
        <begin position="89"/>
        <end position="299"/>
    </location>
</feature>
<dbReference type="SUPFAM" id="SSF53474">
    <property type="entry name" value="alpha/beta-Hydrolases"/>
    <property type="match status" value="1"/>
</dbReference>
<dbReference type="Pfam" id="PF07859">
    <property type="entry name" value="Abhydrolase_3"/>
    <property type="match status" value="1"/>
</dbReference>
<proteinExistence type="predicted"/>
<dbReference type="InterPro" id="IPR029058">
    <property type="entry name" value="AB_hydrolase_fold"/>
</dbReference>
<sequence>MRIVQTVWRDLYNVINNAAKKILKALSFDGIEVEASRHLADLKKLDPMKIFYRTIDQKIYNGSHQVPVRIFFPNERAYEKNQSDPEKILLFLHGGGWVTESIDNYERICARMANATNHFVVSVEYRLAPEHKFPAGLEDCYAAAKAIFSRQFLLNVEPEDITLIGDSAGGNLAAALSLMARDRGEFLPRRQILVYPATYNDYSEHSPFPSVRENGTDYLLTAGKMRDYLDLYAGSEEDRQNPYLAPYLAEDLHDQPDTLILTAEYDPLRDEGEAYGKRLSEAGNHVQVKRIEGALHGFFALGIKHLHVRESFRYINEFLGGNDREAEVGTLAASGQRGKALFGGKQ</sequence>